<dbReference type="GO" id="GO:0003676">
    <property type="term" value="F:nucleic acid binding"/>
    <property type="evidence" value="ECO:0007669"/>
    <property type="project" value="InterPro"/>
</dbReference>
<evidence type="ECO:0000259" key="3">
    <source>
        <dbReference type="PROSITE" id="PS50158"/>
    </source>
</evidence>
<dbReference type="EnsemblPlants" id="evm.model.02.1619">
    <property type="protein sequence ID" value="cds.evm.model.02.1619"/>
    <property type="gene ID" value="evm.TU.02.1619"/>
</dbReference>
<dbReference type="CDD" id="cd01650">
    <property type="entry name" value="RT_nLTR_like"/>
    <property type="match status" value="1"/>
</dbReference>
<proteinExistence type="predicted"/>
<keyword evidence="1" id="KW-0479">Metal-binding</keyword>
<dbReference type="EMBL" id="UZAU01000210">
    <property type="status" value="NOT_ANNOTATED_CDS"/>
    <property type="molecule type" value="Genomic_DNA"/>
</dbReference>
<name>A0A803NUC0_CANSA</name>
<protein>
    <recommendedName>
        <fullName evidence="3">CCHC-type domain-containing protein</fullName>
    </recommendedName>
</protein>
<keyword evidence="1" id="KW-0862">Zinc</keyword>
<dbReference type="Pfam" id="PF00078">
    <property type="entry name" value="RVT_1"/>
    <property type="match status" value="1"/>
</dbReference>
<feature type="domain" description="CCHC-type" evidence="3">
    <location>
        <begin position="111"/>
        <end position="124"/>
    </location>
</feature>
<dbReference type="InterPro" id="IPR025836">
    <property type="entry name" value="Zn_knuckle_CX2CX4HX4C"/>
</dbReference>
<dbReference type="InterPro" id="IPR026960">
    <property type="entry name" value="RVT-Znf"/>
</dbReference>
<evidence type="ECO:0000256" key="2">
    <source>
        <dbReference type="SAM" id="MobiDB-lite"/>
    </source>
</evidence>
<sequence length="1323" mass="148261">MEDSESILHYLVACDFTQNCWRVAGLAMIPVDEGSFGVCKSKSLSRALGNIIGEYIDVHEDSLDEGWGPFLRIRVKLLVTKPLPRRQMISLPRIKDEFWIDFRYERLPEFCFECGQLGHPFKKCIAFMERMDSGNDDDFLYGPWMKGAKLPSNGYDRYRQDFAKGNAWPFLTRLARTTFSATIPKLVTQPLPQPCSLTVGETSNLHLSGPTSTMHRPPLDDRATTPHLTFQPPNHSPNSSSSLPTGIHRNNLPRTPTDHSVLPHASHQPCPTSPSPCNQLATSNNQKLLSASSHSNAKLKQPIFSNTLHLSHIFTPDIRQTFQHHIPIATYPPSPSLPIPNPYVSTIPSLNNPLFTTSSSPTISHNLPIPDNKENFNPNKLSKRPSDQISMRKFLKRCRNHNGGLAAPSLSQGDCSNLNVSTLMMDSDDSSDDPAEILEAGSSSAVSPGSFLMETRLGSNSINRFRQSLNFSHGLESPRVGLSGGLMLLWKDNINVSLNIFGSTYFDCCLSVDDGPLFHLTAFYGAPATSSRALSWTLLTRLHDIAPTLPWILVGDFNEILSQSDKSGGSLRNEAQLTAFRSTLDHCLLKKLPYSGDRFTWIKNRNTLTTIKERLDWVFTNHSWDSFFECPAVTHLDFFSSDHRAISAIVTPLNSAASSTQRRPRFRFEKLWLADLETSVTALNNVHSHSPESAAFLKQSESVLDDLLEQEEMYWQQRSRVDWLQLGDRNTKFFHSKASARKANNKIKFLQTESGARVTSKHDMAEAIQDYFANIFHSQTVDEDALQATLNCIPATITPEMNMNLIKPFTPSEVKDALFSMGSDKSPGIDGMSAMFYQRHWDIVGDSVVSAVLNVLNHGVDPSPLNSTIITLIPKKKKPMFVKDYRPIALCNVISKLITKVLVARFKPILPLVISENQSAFLPNRLITDNILVAFELIHGIKIRTAGCKGVAAMKLDMSKAFDRVEWIFVKGVMERMGFCSEWVTLIMTCLTTNHFTILLNGETTGSLTRDLIWSEIAFIWSAMEDRRGKEYSLWDGSMDTCELLNQYFIPADVERILTIPLSYFPSNDRLIWQHSNNGSYIVQSGYHLATSLAEQSHSSSSTSDSAWWKSFWSLQLPKKIKIFAWRVIHDALPVATSLVKRKIITDATCSVCRQAWESIGHIFFGCPMLKLYGVLHNTLLTGIRQFQCIKVVHSKKAKSATSLAAFSLQYLDHYRAAQHKYRPTAIISQQSSSSAPDRTPWQPPPTGSFKLNIDDALDKNSSKFGVGAVIRDSLKYVIAAFSMPLVGHFASHEMEAKAMFHGLNWALQQQLQVKNSGHFSFS</sequence>
<keyword evidence="1" id="KW-0863">Zinc-finger</keyword>
<feature type="compositionally biased region" description="Polar residues" evidence="2">
    <location>
        <begin position="202"/>
        <end position="214"/>
    </location>
</feature>
<dbReference type="GO" id="GO:0008270">
    <property type="term" value="F:zinc ion binding"/>
    <property type="evidence" value="ECO:0007669"/>
    <property type="project" value="UniProtKB-KW"/>
</dbReference>
<dbReference type="InterPro" id="IPR052343">
    <property type="entry name" value="Retrotransposon-Effector_Assoc"/>
</dbReference>
<dbReference type="InterPro" id="IPR005135">
    <property type="entry name" value="Endo/exonuclease/phosphatase"/>
</dbReference>
<evidence type="ECO:0000256" key="1">
    <source>
        <dbReference type="PROSITE-ProRule" id="PRU00047"/>
    </source>
</evidence>
<dbReference type="Pfam" id="PF13966">
    <property type="entry name" value="zf-RVT"/>
    <property type="match status" value="1"/>
</dbReference>
<organism evidence="4 5">
    <name type="scientific">Cannabis sativa</name>
    <name type="common">Hemp</name>
    <name type="synonym">Marijuana</name>
    <dbReference type="NCBI Taxonomy" id="3483"/>
    <lineage>
        <taxon>Eukaryota</taxon>
        <taxon>Viridiplantae</taxon>
        <taxon>Streptophyta</taxon>
        <taxon>Embryophyta</taxon>
        <taxon>Tracheophyta</taxon>
        <taxon>Spermatophyta</taxon>
        <taxon>Magnoliopsida</taxon>
        <taxon>eudicotyledons</taxon>
        <taxon>Gunneridae</taxon>
        <taxon>Pentapetalae</taxon>
        <taxon>rosids</taxon>
        <taxon>fabids</taxon>
        <taxon>Rosales</taxon>
        <taxon>Cannabaceae</taxon>
        <taxon>Cannabis</taxon>
    </lineage>
</organism>
<reference evidence="4" key="2">
    <citation type="submission" date="2021-03" db="UniProtKB">
        <authorList>
            <consortium name="EnsemblPlants"/>
        </authorList>
    </citation>
    <scope>IDENTIFICATION</scope>
</reference>
<dbReference type="InterPro" id="IPR036691">
    <property type="entry name" value="Endo/exonu/phosph_ase_sf"/>
</dbReference>
<dbReference type="Gene3D" id="3.60.10.10">
    <property type="entry name" value="Endonuclease/exonuclease/phosphatase"/>
    <property type="match status" value="1"/>
</dbReference>
<feature type="region of interest" description="Disordered" evidence="2">
    <location>
        <begin position="202"/>
        <end position="281"/>
    </location>
</feature>
<dbReference type="GO" id="GO:0003824">
    <property type="term" value="F:catalytic activity"/>
    <property type="evidence" value="ECO:0007669"/>
    <property type="project" value="InterPro"/>
</dbReference>
<dbReference type="InterPro" id="IPR043502">
    <property type="entry name" value="DNA/RNA_pol_sf"/>
</dbReference>
<dbReference type="PROSITE" id="PS50158">
    <property type="entry name" value="ZF_CCHC"/>
    <property type="match status" value="1"/>
</dbReference>
<evidence type="ECO:0000313" key="4">
    <source>
        <dbReference type="EnsemblPlants" id="cds.evm.model.02.1619"/>
    </source>
</evidence>
<dbReference type="InterPro" id="IPR000477">
    <property type="entry name" value="RT_dom"/>
</dbReference>
<keyword evidence="5" id="KW-1185">Reference proteome</keyword>
<dbReference type="Proteomes" id="UP000596661">
    <property type="component" value="Chromosome 2"/>
</dbReference>
<dbReference type="SUPFAM" id="SSF56219">
    <property type="entry name" value="DNase I-like"/>
    <property type="match status" value="1"/>
</dbReference>
<evidence type="ECO:0000313" key="5">
    <source>
        <dbReference type="Proteomes" id="UP000596661"/>
    </source>
</evidence>
<feature type="compositionally biased region" description="Low complexity" evidence="2">
    <location>
        <begin position="232"/>
        <end position="244"/>
    </location>
</feature>
<dbReference type="PANTHER" id="PTHR46890:SF48">
    <property type="entry name" value="RNA-DIRECTED DNA POLYMERASE"/>
    <property type="match status" value="1"/>
</dbReference>
<dbReference type="SUPFAM" id="SSF56672">
    <property type="entry name" value="DNA/RNA polymerases"/>
    <property type="match status" value="1"/>
</dbReference>
<dbReference type="Pfam" id="PF03372">
    <property type="entry name" value="Exo_endo_phos"/>
    <property type="match status" value="1"/>
</dbReference>
<accession>A0A803NUC0</accession>
<dbReference type="Gramene" id="evm.model.02.1619">
    <property type="protein sequence ID" value="cds.evm.model.02.1619"/>
    <property type="gene ID" value="evm.TU.02.1619"/>
</dbReference>
<dbReference type="PANTHER" id="PTHR46890">
    <property type="entry name" value="NON-LTR RETROLELEMENT REVERSE TRANSCRIPTASE-LIKE PROTEIN-RELATED"/>
    <property type="match status" value="1"/>
</dbReference>
<dbReference type="InterPro" id="IPR001878">
    <property type="entry name" value="Znf_CCHC"/>
</dbReference>
<dbReference type="Pfam" id="PF14392">
    <property type="entry name" value="zf-CCHC_4"/>
    <property type="match status" value="1"/>
</dbReference>
<reference evidence="4" key="1">
    <citation type="submission" date="2018-11" db="EMBL/GenBank/DDBJ databases">
        <authorList>
            <person name="Grassa J C."/>
        </authorList>
    </citation>
    <scope>NUCLEOTIDE SEQUENCE [LARGE SCALE GENOMIC DNA]</scope>
</reference>